<proteinExistence type="predicted"/>
<dbReference type="Gene3D" id="3.30.70.270">
    <property type="match status" value="1"/>
</dbReference>
<dbReference type="InterPro" id="IPR000160">
    <property type="entry name" value="GGDEF_dom"/>
</dbReference>
<feature type="coiled-coil region" evidence="3">
    <location>
        <begin position="185"/>
        <end position="216"/>
    </location>
</feature>
<evidence type="ECO:0000313" key="6">
    <source>
        <dbReference type="Proteomes" id="UP001595710"/>
    </source>
</evidence>
<name>A0ABV7WR84_9GAMM</name>
<dbReference type="InterPro" id="IPR050469">
    <property type="entry name" value="Diguanylate_Cyclase"/>
</dbReference>
<dbReference type="CDD" id="cd01949">
    <property type="entry name" value="GGDEF"/>
    <property type="match status" value="1"/>
</dbReference>
<comment type="caution">
    <text evidence="5">The sequence shown here is derived from an EMBL/GenBank/DDBJ whole genome shotgun (WGS) entry which is preliminary data.</text>
</comment>
<gene>
    <name evidence="5" type="ORF">ACFOND_05035</name>
</gene>
<dbReference type="RefSeq" id="WP_290280315.1">
    <property type="nucleotide sequence ID" value="NZ_JAUFQI010000001.1"/>
</dbReference>
<dbReference type="SUPFAM" id="SSF55073">
    <property type="entry name" value="Nucleotide cyclase"/>
    <property type="match status" value="1"/>
</dbReference>
<dbReference type="Proteomes" id="UP001595710">
    <property type="component" value="Unassembled WGS sequence"/>
</dbReference>
<dbReference type="SMART" id="SM00267">
    <property type="entry name" value="GGDEF"/>
    <property type="match status" value="1"/>
</dbReference>
<keyword evidence="6" id="KW-1185">Reference proteome</keyword>
<accession>A0ABV7WR84</accession>
<evidence type="ECO:0000256" key="2">
    <source>
        <dbReference type="ARBA" id="ARBA00034247"/>
    </source>
</evidence>
<comment type="catalytic activity">
    <reaction evidence="2">
        <text>2 GTP = 3',3'-c-di-GMP + 2 diphosphate</text>
        <dbReference type="Rhea" id="RHEA:24898"/>
        <dbReference type="ChEBI" id="CHEBI:33019"/>
        <dbReference type="ChEBI" id="CHEBI:37565"/>
        <dbReference type="ChEBI" id="CHEBI:58805"/>
        <dbReference type="EC" id="2.7.7.65"/>
    </reaction>
</comment>
<dbReference type="PROSITE" id="PS50887">
    <property type="entry name" value="GGDEF"/>
    <property type="match status" value="1"/>
</dbReference>
<dbReference type="EC" id="2.7.7.65" evidence="1"/>
<dbReference type="PANTHER" id="PTHR45138">
    <property type="entry name" value="REGULATORY COMPONENTS OF SENSORY TRANSDUCTION SYSTEM"/>
    <property type="match status" value="1"/>
</dbReference>
<feature type="coiled-coil region" evidence="3">
    <location>
        <begin position="44"/>
        <end position="71"/>
    </location>
</feature>
<evidence type="ECO:0000259" key="4">
    <source>
        <dbReference type="PROSITE" id="PS50887"/>
    </source>
</evidence>
<dbReference type="Pfam" id="PF20975">
    <property type="entry name" value="DGCcoil"/>
    <property type="match status" value="1"/>
</dbReference>
<dbReference type="InterPro" id="IPR043128">
    <property type="entry name" value="Rev_trsase/Diguanyl_cyclase"/>
</dbReference>
<evidence type="ECO:0000256" key="3">
    <source>
        <dbReference type="SAM" id="Coils"/>
    </source>
</evidence>
<sequence length="480" mass="54142">MPQDINACEQSANSLALMLMGLDAKLDVKLKEFRSLLKSNDVSDDALKAALSDAEAVYDELELDMQANINRFGDSFRRLLHGSTEQRRESLVGPLLQKDALINDLIQIAEPISAEIDKVLLHPVSEGTVNEDLDKVRERLSSRFLSLIEALAQLGDQDGVLVELSKSLSPTPDWETLDKLASKIITLLQERVTKEKEQFEDYLAELNLKLKRINDIVADDSRTLDEIKQINLDFNSSISQQMSDARDKIDQHSELNLLKNDLLESLDAITNRLEAYQSSYAGKLSNLNANKIVMNEHIQALESENVSLIKALQKERQLSMHDPLTQLPNRLGFEQRLNEELTRAQRFNQAISIAVLDIDFFKRINDQFGHLVGDKVLKMMSKEMKKVSRASDFLARFGGEEFILLLPQTSLEEAFTAVDKIRQRIESRPFHFQNKPVPITISAGVAQLVKNEATEEWINRADGALYASKNEGRNKVSTAA</sequence>
<dbReference type="InterPro" id="IPR048516">
    <property type="entry name" value="DGCcoil"/>
</dbReference>
<evidence type="ECO:0000256" key="1">
    <source>
        <dbReference type="ARBA" id="ARBA00012528"/>
    </source>
</evidence>
<evidence type="ECO:0000313" key="5">
    <source>
        <dbReference type="EMBL" id="MFC3701000.1"/>
    </source>
</evidence>
<organism evidence="5 6">
    <name type="scientific">Reinekea marina</name>
    <dbReference type="NCBI Taxonomy" id="1310421"/>
    <lineage>
        <taxon>Bacteria</taxon>
        <taxon>Pseudomonadati</taxon>
        <taxon>Pseudomonadota</taxon>
        <taxon>Gammaproteobacteria</taxon>
        <taxon>Oceanospirillales</taxon>
        <taxon>Saccharospirillaceae</taxon>
        <taxon>Reinekea</taxon>
    </lineage>
</organism>
<dbReference type="NCBIfam" id="TIGR00254">
    <property type="entry name" value="GGDEF"/>
    <property type="match status" value="1"/>
</dbReference>
<dbReference type="InterPro" id="IPR029787">
    <property type="entry name" value="Nucleotide_cyclase"/>
</dbReference>
<protein>
    <recommendedName>
        <fullName evidence="1">diguanylate cyclase</fullName>
        <ecNumber evidence="1">2.7.7.65</ecNumber>
    </recommendedName>
</protein>
<keyword evidence="3" id="KW-0175">Coiled coil</keyword>
<reference evidence="6" key="1">
    <citation type="journal article" date="2019" name="Int. J. Syst. Evol. Microbiol.">
        <title>The Global Catalogue of Microorganisms (GCM) 10K type strain sequencing project: providing services to taxonomists for standard genome sequencing and annotation.</title>
        <authorList>
            <consortium name="The Broad Institute Genomics Platform"/>
            <consortium name="The Broad Institute Genome Sequencing Center for Infectious Disease"/>
            <person name="Wu L."/>
            <person name="Ma J."/>
        </authorList>
    </citation>
    <scope>NUCLEOTIDE SEQUENCE [LARGE SCALE GENOMIC DNA]</scope>
    <source>
        <strain evidence="6">CECT 8288</strain>
    </source>
</reference>
<dbReference type="EMBL" id="JBHRYN010000007">
    <property type="protein sequence ID" value="MFC3701000.1"/>
    <property type="molecule type" value="Genomic_DNA"/>
</dbReference>
<dbReference type="PANTHER" id="PTHR45138:SF9">
    <property type="entry name" value="DIGUANYLATE CYCLASE DGCM-RELATED"/>
    <property type="match status" value="1"/>
</dbReference>
<feature type="coiled-coil region" evidence="3">
    <location>
        <begin position="259"/>
        <end position="318"/>
    </location>
</feature>
<dbReference type="Pfam" id="PF00990">
    <property type="entry name" value="GGDEF"/>
    <property type="match status" value="1"/>
</dbReference>
<feature type="domain" description="GGDEF" evidence="4">
    <location>
        <begin position="349"/>
        <end position="480"/>
    </location>
</feature>